<gene>
    <name evidence="2" type="ORF">SAMN03080617_01852</name>
</gene>
<dbReference type="InterPro" id="IPR002716">
    <property type="entry name" value="PIN_dom"/>
</dbReference>
<sequence length="123" mass="14079">MEVIFDTSIWIEYFKGNPEYFEPCQQLLVSGSVCTLEVIFAELMQGAKGKRELEMIELYYRNLPKLDAPNQIFEAGVFSQKNELFNKGIGLIDSIIIFAAIQNQKKIWTLDKKINGFLASTSF</sequence>
<organism evidence="2 3">
    <name type="scientific">Algoriphagus alkaliphilus</name>
    <dbReference type="NCBI Taxonomy" id="279824"/>
    <lineage>
        <taxon>Bacteria</taxon>
        <taxon>Pseudomonadati</taxon>
        <taxon>Bacteroidota</taxon>
        <taxon>Cytophagia</taxon>
        <taxon>Cytophagales</taxon>
        <taxon>Cyclobacteriaceae</taxon>
        <taxon>Algoriphagus</taxon>
    </lineage>
</organism>
<dbReference type="STRING" id="279824.SAMN03080617_01852"/>
<keyword evidence="3" id="KW-1185">Reference proteome</keyword>
<proteinExistence type="predicted"/>
<dbReference type="Proteomes" id="UP000198756">
    <property type="component" value="Unassembled WGS sequence"/>
</dbReference>
<dbReference type="RefSeq" id="WP_092729665.1">
    <property type="nucleotide sequence ID" value="NZ_FMXE01000011.1"/>
</dbReference>
<feature type="domain" description="PIN" evidence="1">
    <location>
        <begin position="3"/>
        <end position="114"/>
    </location>
</feature>
<evidence type="ECO:0000313" key="3">
    <source>
        <dbReference type="Proteomes" id="UP000198756"/>
    </source>
</evidence>
<reference evidence="3" key="1">
    <citation type="submission" date="2016-10" db="EMBL/GenBank/DDBJ databases">
        <authorList>
            <person name="Varghese N."/>
            <person name="Submissions S."/>
        </authorList>
    </citation>
    <scope>NUCLEOTIDE SEQUENCE [LARGE SCALE GENOMIC DNA]</scope>
    <source>
        <strain evidence="3">DSM 22703</strain>
    </source>
</reference>
<dbReference type="AlphaFoldDB" id="A0A1G5XN78"/>
<dbReference type="SUPFAM" id="SSF88723">
    <property type="entry name" value="PIN domain-like"/>
    <property type="match status" value="1"/>
</dbReference>
<evidence type="ECO:0000259" key="1">
    <source>
        <dbReference type="Pfam" id="PF01850"/>
    </source>
</evidence>
<accession>A0A1G5XN78</accession>
<evidence type="ECO:0000313" key="2">
    <source>
        <dbReference type="EMBL" id="SDA71177.1"/>
    </source>
</evidence>
<dbReference type="OrthoDB" id="9811788at2"/>
<dbReference type="InterPro" id="IPR029060">
    <property type="entry name" value="PIN-like_dom_sf"/>
</dbReference>
<protein>
    <recommendedName>
        <fullName evidence="1">PIN domain-containing protein</fullName>
    </recommendedName>
</protein>
<dbReference type="Gene3D" id="3.40.50.1010">
    <property type="entry name" value="5'-nuclease"/>
    <property type="match status" value="1"/>
</dbReference>
<dbReference type="Pfam" id="PF01850">
    <property type="entry name" value="PIN"/>
    <property type="match status" value="1"/>
</dbReference>
<dbReference type="EMBL" id="FMXE01000011">
    <property type="protein sequence ID" value="SDA71177.1"/>
    <property type="molecule type" value="Genomic_DNA"/>
</dbReference>
<name>A0A1G5XN78_9BACT</name>